<dbReference type="InterPro" id="IPR025857">
    <property type="entry name" value="MacB_PCD"/>
</dbReference>
<dbReference type="InterPro" id="IPR050250">
    <property type="entry name" value="Macrolide_Exporter_MacB"/>
</dbReference>
<evidence type="ECO:0000259" key="8">
    <source>
        <dbReference type="Pfam" id="PF02687"/>
    </source>
</evidence>
<dbReference type="GO" id="GO:0005886">
    <property type="term" value="C:plasma membrane"/>
    <property type="evidence" value="ECO:0007669"/>
    <property type="project" value="UniProtKB-SubCell"/>
</dbReference>
<proteinExistence type="inferred from homology"/>
<evidence type="ECO:0000256" key="1">
    <source>
        <dbReference type="ARBA" id="ARBA00004651"/>
    </source>
</evidence>
<dbReference type="PANTHER" id="PTHR30572">
    <property type="entry name" value="MEMBRANE COMPONENT OF TRANSPORTER-RELATED"/>
    <property type="match status" value="1"/>
</dbReference>
<evidence type="ECO:0000256" key="3">
    <source>
        <dbReference type="ARBA" id="ARBA00022692"/>
    </source>
</evidence>
<gene>
    <name evidence="10" type="ORF">A2771_01485</name>
</gene>
<protein>
    <recommendedName>
        <fullName evidence="12">Multidrug ABC transporter substrate-binding protein</fullName>
    </recommendedName>
</protein>
<evidence type="ECO:0000256" key="7">
    <source>
        <dbReference type="SAM" id="Phobius"/>
    </source>
</evidence>
<feature type="transmembrane region" description="Helical" evidence="7">
    <location>
        <begin position="335"/>
        <end position="360"/>
    </location>
</feature>
<organism evidence="10 11">
    <name type="scientific">Candidatus Woesebacteria bacterium RIFCSPHIGHO2_01_FULL_38_26b</name>
    <dbReference type="NCBI Taxonomy" id="1802491"/>
    <lineage>
        <taxon>Bacteria</taxon>
        <taxon>Candidatus Woeseibacteriota</taxon>
    </lineage>
</organism>
<dbReference type="EMBL" id="MGGD01000074">
    <property type="protein sequence ID" value="OGM19295.1"/>
    <property type="molecule type" value="Genomic_DNA"/>
</dbReference>
<evidence type="ECO:0000313" key="10">
    <source>
        <dbReference type="EMBL" id="OGM19295.1"/>
    </source>
</evidence>
<keyword evidence="3 7" id="KW-0812">Transmembrane</keyword>
<comment type="caution">
    <text evidence="10">The sequence shown here is derived from an EMBL/GenBank/DDBJ whole genome shotgun (WGS) entry which is preliminary data.</text>
</comment>
<evidence type="ECO:0000256" key="6">
    <source>
        <dbReference type="ARBA" id="ARBA00038076"/>
    </source>
</evidence>
<feature type="transmembrane region" description="Helical" evidence="7">
    <location>
        <begin position="366"/>
        <end position="386"/>
    </location>
</feature>
<dbReference type="Pfam" id="PF12704">
    <property type="entry name" value="MacB_PCD"/>
    <property type="match status" value="1"/>
</dbReference>
<evidence type="ECO:0000256" key="5">
    <source>
        <dbReference type="ARBA" id="ARBA00023136"/>
    </source>
</evidence>
<name>A0A1F7XYD9_9BACT</name>
<keyword evidence="2" id="KW-1003">Cell membrane</keyword>
<evidence type="ECO:0000256" key="4">
    <source>
        <dbReference type="ARBA" id="ARBA00022989"/>
    </source>
</evidence>
<keyword evidence="5 7" id="KW-0472">Membrane</keyword>
<feature type="domain" description="MacB-like periplasmic core" evidence="9">
    <location>
        <begin position="25"/>
        <end position="246"/>
    </location>
</feature>
<accession>A0A1F7XYD9</accession>
<feature type="domain" description="ABC3 transporter permease C-terminal" evidence="8">
    <location>
        <begin position="285"/>
        <end position="396"/>
    </location>
</feature>
<dbReference type="InterPro" id="IPR003838">
    <property type="entry name" value="ABC3_permease_C"/>
</dbReference>
<dbReference type="Pfam" id="PF02687">
    <property type="entry name" value="FtsX"/>
    <property type="match status" value="1"/>
</dbReference>
<feature type="transmembrane region" description="Helical" evidence="7">
    <location>
        <begin position="26"/>
        <end position="49"/>
    </location>
</feature>
<feature type="transmembrane region" description="Helical" evidence="7">
    <location>
        <begin position="275"/>
        <end position="301"/>
    </location>
</feature>
<evidence type="ECO:0008006" key="12">
    <source>
        <dbReference type="Google" id="ProtNLM"/>
    </source>
</evidence>
<evidence type="ECO:0000259" key="9">
    <source>
        <dbReference type="Pfam" id="PF12704"/>
    </source>
</evidence>
<keyword evidence="4 7" id="KW-1133">Transmembrane helix</keyword>
<evidence type="ECO:0000256" key="2">
    <source>
        <dbReference type="ARBA" id="ARBA00022475"/>
    </source>
</evidence>
<dbReference type="GO" id="GO:0022857">
    <property type="term" value="F:transmembrane transporter activity"/>
    <property type="evidence" value="ECO:0007669"/>
    <property type="project" value="TreeGrafter"/>
</dbReference>
<evidence type="ECO:0000313" key="11">
    <source>
        <dbReference type="Proteomes" id="UP000176741"/>
    </source>
</evidence>
<comment type="subcellular location">
    <subcellularLocation>
        <location evidence="1">Cell membrane</location>
        <topology evidence="1">Multi-pass membrane protein</topology>
    </subcellularLocation>
</comment>
<dbReference type="Proteomes" id="UP000176741">
    <property type="component" value="Unassembled WGS sequence"/>
</dbReference>
<comment type="similarity">
    <text evidence="6">Belongs to the ABC-4 integral membrane protein family.</text>
</comment>
<dbReference type="PANTHER" id="PTHR30572:SF4">
    <property type="entry name" value="ABC TRANSPORTER PERMEASE YTRF"/>
    <property type="match status" value="1"/>
</dbReference>
<sequence>MKLQNGYIHLITTALEDFKRNKVRSLLTSLGIMIGVLSVVLLIALGLGLKNFIEGQFESMGANLILILPGSGFTGEGGGSFGGAGTVGGTSFDERDVTSLKRVSELDYVVPVFMKGTSVEGGGEKKYGYIMGINEDGFKLMNLEAAYGKLFSKSDIQASSKVGVLGNSIAEDLFDLPSNAVGKTVRFEDQRFKVVGVAKKKGDQEADNAIFIPYKTTYGSLNPGKTFWAIYLGVKSDDMVSLAKTRAEETLLKRYKADDFAVTEQSELLNTINQIFSIINSVLIAIGSISLLVGGIGIMNIMYASVTERTKEVGIRRAVGATQNDILKQFLTESLLLSLFGGVLGLAIAIGIVLIVRIFFPASINILAVLISLVVSSAIGIFFGVFPARRAAKLPPIEAIRYE</sequence>
<reference evidence="10 11" key="1">
    <citation type="journal article" date="2016" name="Nat. Commun.">
        <title>Thousands of microbial genomes shed light on interconnected biogeochemical processes in an aquifer system.</title>
        <authorList>
            <person name="Anantharaman K."/>
            <person name="Brown C.T."/>
            <person name="Hug L.A."/>
            <person name="Sharon I."/>
            <person name="Castelle C.J."/>
            <person name="Probst A.J."/>
            <person name="Thomas B.C."/>
            <person name="Singh A."/>
            <person name="Wilkins M.J."/>
            <person name="Karaoz U."/>
            <person name="Brodie E.L."/>
            <person name="Williams K.H."/>
            <person name="Hubbard S.S."/>
            <person name="Banfield J.F."/>
        </authorList>
    </citation>
    <scope>NUCLEOTIDE SEQUENCE [LARGE SCALE GENOMIC DNA]</scope>
</reference>
<dbReference type="AlphaFoldDB" id="A0A1F7XYD9"/>